<keyword evidence="3" id="KW-0106">Calcium</keyword>
<dbReference type="PANTHER" id="PTHR19277">
    <property type="entry name" value="PENTRAXIN"/>
    <property type="match status" value="1"/>
</dbReference>
<accession>A0ABN8QCJ3</accession>
<keyword evidence="5" id="KW-0325">Glycoprotein</keyword>
<dbReference type="Proteomes" id="UP001159405">
    <property type="component" value="Unassembled WGS sequence"/>
</dbReference>
<name>A0ABN8QCJ3_9CNID</name>
<keyword evidence="7" id="KW-0175">Coiled coil</keyword>
<dbReference type="PANTHER" id="PTHR19277:SF125">
    <property type="entry name" value="B6"/>
    <property type="match status" value="1"/>
</dbReference>
<comment type="caution">
    <text evidence="10">The sequence shown here is derived from an EMBL/GenBank/DDBJ whole genome shotgun (WGS) entry which is preliminary data.</text>
</comment>
<sequence>MAGQKTLQLFILFMVLILLMEEAKLIDARRVRSRKRRSNYKPKKPSITELAKKVQELEDRLAEIEECKPCENEEPQQSPKAFLFPDKKKTDYIDAGTLDKDLNALTVSLWIKTDDTSKVGYISYANKDHQNAFVLYNPNNKLALISGYYHSGDTGVTITDGIWHHVCVTLGNDAFELYFNGDLKASTTADGIFIRKGGKLIFGQDQDCVGGCFDQVQSFQGEMTGINIWDHVITKEEISALAESCTVGKGNLLNMDGLGQDQAKGGVKLIDSTCKKPQKVLINGEYAYI</sequence>
<gene>
    <name evidence="10" type="ORF">PLOB_00004899</name>
</gene>
<dbReference type="InterPro" id="IPR001759">
    <property type="entry name" value="PTX_dom"/>
</dbReference>
<feature type="domain" description="Pentraxin (PTX)" evidence="9">
    <location>
        <begin position="78"/>
        <end position="276"/>
    </location>
</feature>
<dbReference type="InterPro" id="IPR051360">
    <property type="entry name" value="Neuronal_Pentraxin_Related"/>
</dbReference>
<organism evidence="10 11">
    <name type="scientific">Porites lobata</name>
    <dbReference type="NCBI Taxonomy" id="104759"/>
    <lineage>
        <taxon>Eukaryota</taxon>
        <taxon>Metazoa</taxon>
        <taxon>Cnidaria</taxon>
        <taxon>Anthozoa</taxon>
        <taxon>Hexacorallia</taxon>
        <taxon>Scleractinia</taxon>
        <taxon>Fungiina</taxon>
        <taxon>Poritidae</taxon>
        <taxon>Porites</taxon>
    </lineage>
</organism>
<evidence type="ECO:0000313" key="10">
    <source>
        <dbReference type="EMBL" id="CAH3161490.1"/>
    </source>
</evidence>
<dbReference type="EMBL" id="CALNXK010000120">
    <property type="protein sequence ID" value="CAH3161490.1"/>
    <property type="molecule type" value="Genomic_DNA"/>
</dbReference>
<dbReference type="Gene3D" id="2.60.120.200">
    <property type="match status" value="1"/>
</dbReference>
<evidence type="ECO:0000256" key="4">
    <source>
        <dbReference type="ARBA" id="ARBA00023157"/>
    </source>
</evidence>
<dbReference type="InterPro" id="IPR013320">
    <property type="entry name" value="ConA-like_dom_sf"/>
</dbReference>
<dbReference type="Pfam" id="PF00354">
    <property type="entry name" value="Pentaxin"/>
    <property type="match status" value="1"/>
</dbReference>
<evidence type="ECO:0000259" key="9">
    <source>
        <dbReference type="PROSITE" id="PS51828"/>
    </source>
</evidence>
<dbReference type="SMART" id="SM00159">
    <property type="entry name" value="PTX"/>
    <property type="match status" value="1"/>
</dbReference>
<evidence type="ECO:0000256" key="2">
    <source>
        <dbReference type="ARBA" id="ARBA00022723"/>
    </source>
</evidence>
<proteinExistence type="predicted"/>
<feature type="signal peptide" evidence="8">
    <location>
        <begin position="1"/>
        <end position="28"/>
    </location>
</feature>
<dbReference type="PRINTS" id="PR00895">
    <property type="entry name" value="PENTAXIN"/>
</dbReference>
<evidence type="ECO:0000256" key="8">
    <source>
        <dbReference type="SAM" id="SignalP"/>
    </source>
</evidence>
<keyword evidence="11" id="KW-1185">Reference proteome</keyword>
<dbReference type="PROSITE" id="PS51828">
    <property type="entry name" value="PTX_2"/>
    <property type="match status" value="1"/>
</dbReference>
<protein>
    <recommendedName>
        <fullName evidence="9">Pentraxin (PTX) domain-containing protein</fullName>
    </recommendedName>
</protein>
<evidence type="ECO:0000256" key="6">
    <source>
        <dbReference type="PROSITE-ProRule" id="PRU01172"/>
    </source>
</evidence>
<dbReference type="SUPFAM" id="SSF49899">
    <property type="entry name" value="Concanavalin A-like lectins/glucanases"/>
    <property type="match status" value="1"/>
</dbReference>
<evidence type="ECO:0000256" key="5">
    <source>
        <dbReference type="ARBA" id="ARBA00023180"/>
    </source>
</evidence>
<evidence type="ECO:0000256" key="1">
    <source>
        <dbReference type="ARBA" id="ARBA00001913"/>
    </source>
</evidence>
<comment type="cofactor">
    <cofactor evidence="1">
        <name>Ca(2+)</name>
        <dbReference type="ChEBI" id="CHEBI:29108"/>
    </cofactor>
</comment>
<comment type="caution">
    <text evidence="6">Lacks conserved residue(s) required for the propagation of feature annotation.</text>
</comment>
<keyword evidence="2" id="KW-0479">Metal-binding</keyword>
<reference evidence="10 11" key="1">
    <citation type="submission" date="2022-05" db="EMBL/GenBank/DDBJ databases">
        <authorList>
            <consortium name="Genoscope - CEA"/>
            <person name="William W."/>
        </authorList>
    </citation>
    <scope>NUCLEOTIDE SEQUENCE [LARGE SCALE GENOMIC DNA]</scope>
</reference>
<evidence type="ECO:0000256" key="3">
    <source>
        <dbReference type="ARBA" id="ARBA00022837"/>
    </source>
</evidence>
<evidence type="ECO:0000256" key="7">
    <source>
        <dbReference type="SAM" id="Coils"/>
    </source>
</evidence>
<feature type="coiled-coil region" evidence="7">
    <location>
        <begin position="47"/>
        <end position="74"/>
    </location>
</feature>
<keyword evidence="8" id="KW-0732">Signal</keyword>
<keyword evidence="4" id="KW-1015">Disulfide bond</keyword>
<evidence type="ECO:0000313" key="11">
    <source>
        <dbReference type="Proteomes" id="UP001159405"/>
    </source>
</evidence>
<feature type="chain" id="PRO_5046609266" description="Pentraxin (PTX) domain-containing protein" evidence="8">
    <location>
        <begin position="29"/>
        <end position="289"/>
    </location>
</feature>